<organism evidence="6 7">
    <name type="scientific">Stakelama tenebrarum</name>
    <dbReference type="NCBI Taxonomy" id="2711215"/>
    <lineage>
        <taxon>Bacteria</taxon>
        <taxon>Pseudomonadati</taxon>
        <taxon>Pseudomonadota</taxon>
        <taxon>Alphaproteobacteria</taxon>
        <taxon>Sphingomonadales</taxon>
        <taxon>Sphingomonadaceae</taxon>
        <taxon>Stakelama</taxon>
    </lineage>
</organism>
<proteinExistence type="inferred from homology"/>
<dbReference type="Gene3D" id="3.40.190.290">
    <property type="match status" value="1"/>
</dbReference>
<dbReference type="RefSeq" id="WP_165325769.1">
    <property type="nucleotide sequence ID" value="NZ_CP049109.1"/>
</dbReference>
<keyword evidence="3" id="KW-0238">DNA-binding</keyword>
<keyword evidence="2" id="KW-0805">Transcription regulation</keyword>
<dbReference type="SUPFAM" id="SSF53850">
    <property type="entry name" value="Periplasmic binding protein-like II"/>
    <property type="match status" value="1"/>
</dbReference>
<dbReference type="KEGG" id="spzr:G5C33_02505"/>
<evidence type="ECO:0000256" key="4">
    <source>
        <dbReference type="ARBA" id="ARBA00023163"/>
    </source>
</evidence>
<sequence length="296" mass="33158">MDVTWLEDFLALIDQGGFSRAAESRSVSQPSFSRRIKSLEDWVGTPLIDRRTHRIGLTAAGESFRLVAEETLRRLQLGREAARAAAKFDHETLRFASTHVLSLTFFPRWLRRLEAEQPVEATIALTADHMVACERLMVEGKAQFLLCHHHEAASTRLSSDFRSVQLGHDRLLPVAVPALLRETGLAQAPQLAFTAESGMGRILASAWEREDRQPPAQPAFSSHLASVLTAMARDGRGIAWTALSLVQEDLDEGRLERAGPEEEDVEIEIRLWRPRARQSMAAESFWSRILASTREA</sequence>
<dbReference type="InterPro" id="IPR000847">
    <property type="entry name" value="LysR_HTH_N"/>
</dbReference>
<evidence type="ECO:0000313" key="6">
    <source>
        <dbReference type="EMBL" id="QIG78771.1"/>
    </source>
</evidence>
<keyword evidence="4" id="KW-0804">Transcription</keyword>
<dbReference type="PRINTS" id="PR00039">
    <property type="entry name" value="HTHLYSR"/>
</dbReference>
<dbReference type="AlphaFoldDB" id="A0A6G6Y1Q8"/>
<keyword evidence="7" id="KW-1185">Reference proteome</keyword>
<dbReference type="InterPro" id="IPR036390">
    <property type="entry name" value="WH_DNA-bd_sf"/>
</dbReference>
<dbReference type="InterPro" id="IPR005119">
    <property type="entry name" value="LysR_subst-bd"/>
</dbReference>
<evidence type="ECO:0000313" key="7">
    <source>
        <dbReference type="Proteomes" id="UP000501568"/>
    </source>
</evidence>
<dbReference type="PANTHER" id="PTHR30126">
    <property type="entry name" value="HTH-TYPE TRANSCRIPTIONAL REGULATOR"/>
    <property type="match status" value="1"/>
</dbReference>
<dbReference type="GO" id="GO:0003700">
    <property type="term" value="F:DNA-binding transcription factor activity"/>
    <property type="evidence" value="ECO:0007669"/>
    <property type="project" value="InterPro"/>
</dbReference>
<evidence type="ECO:0000256" key="2">
    <source>
        <dbReference type="ARBA" id="ARBA00023015"/>
    </source>
</evidence>
<name>A0A6G6Y1Q8_9SPHN</name>
<dbReference type="SUPFAM" id="SSF46785">
    <property type="entry name" value="Winged helix' DNA-binding domain"/>
    <property type="match status" value="1"/>
</dbReference>
<dbReference type="PROSITE" id="PS50931">
    <property type="entry name" value="HTH_LYSR"/>
    <property type="match status" value="1"/>
</dbReference>
<dbReference type="InterPro" id="IPR036388">
    <property type="entry name" value="WH-like_DNA-bd_sf"/>
</dbReference>
<dbReference type="EMBL" id="CP049109">
    <property type="protein sequence ID" value="QIG78771.1"/>
    <property type="molecule type" value="Genomic_DNA"/>
</dbReference>
<reference evidence="6 7" key="1">
    <citation type="submission" date="2020-02" db="EMBL/GenBank/DDBJ databases">
        <authorList>
            <person name="Zheng R.K."/>
            <person name="Sun C.M."/>
        </authorList>
    </citation>
    <scope>NUCLEOTIDE SEQUENCE [LARGE SCALE GENOMIC DNA]</scope>
    <source>
        <strain evidence="7">zrk23</strain>
    </source>
</reference>
<dbReference type="GO" id="GO:0000976">
    <property type="term" value="F:transcription cis-regulatory region binding"/>
    <property type="evidence" value="ECO:0007669"/>
    <property type="project" value="TreeGrafter"/>
</dbReference>
<feature type="domain" description="HTH lysR-type" evidence="5">
    <location>
        <begin position="1"/>
        <end position="58"/>
    </location>
</feature>
<evidence type="ECO:0000256" key="3">
    <source>
        <dbReference type="ARBA" id="ARBA00023125"/>
    </source>
</evidence>
<dbReference type="PANTHER" id="PTHR30126:SF2">
    <property type="entry name" value="HTH-TYPE TRANSCRIPTIONAL REGULATOR YJIE"/>
    <property type="match status" value="1"/>
</dbReference>
<protein>
    <submittedName>
        <fullName evidence="6">LysR family transcriptional regulator</fullName>
    </submittedName>
</protein>
<accession>A0A6G6Y1Q8</accession>
<evidence type="ECO:0000256" key="1">
    <source>
        <dbReference type="ARBA" id="ARBA00009437"/>
    </source>
</evidence>
<comment type="similarity">
    <text evidence="1">Belongs to the LysR transcriptional regulatory family.</text>
</comment>
<dbReference type="CDD" id="cd05466">
    <property type="entry name" value="PBP2_LTTR_substrate"/>
    <property type="match status" value="1"/>
</dbReference>
<dbReference type="Pfam" id="PF00126">
    <property type="entry name" value="HTH_1"/>
    <property type="match status" value="1"/>
</dbReference>
<dbReference type="Gene3D" id="1.10.10.10">
    <property type="entry name" value="Winged helix-like DNA-binding domain superfamily/Winged helix DNA-binding domain"/>
    <property type="match status" value="1"/>
</dbReference>
<dbReference type="Pfam" id="PF03466">
    <property type="entry name" value="LysR_substrate"/>
    <property type="match status" value="1"/>
</dbReference>
<gene>
    <name evidence="6" type="ORF">G5C33_02505</name>
</gene>
<evidence type="ECO:0000259" key="5">
    <source>
        <dbReference type="PROSITE" id="PS50931"/>
    </source>
</evidence>
<dbReference type="Proteomes" id="UP000501568">
    <property type="component" value="Chromosome"/>
</dbReference>